<gene>
    <name evidence="1" type="primary">Dmoj\GI25597</name>
    <name evidence="1" type="ORF">Dmoj_GI25597</name>
</gene>
<sequence>MCSESINRIRSWLTGAGLELAAHKTEVVLVSSRKKVETANIRIGSLTIASKRAIKFNQC</sequence>
<evidence type="ECO:0000313" key="2">
    <source>
        <dbReference type="Proteomes" id="UP000009192"/>
    </source>
</evidence>
<dbReference type="KEGG" id="dmo:Dmoj_GI25597"/>
<protein>
    <recommendedName>
        <fullName evidence="3">Reverse transcriptase domain-containing protein</fullName>
    </recommendedName>
</protein>
<evidence type="ECO:0000313" key="1">
    <source>
        <dbReference type="EMBL" id="KRG07403.1"/>
    </source>
</evidence>
<keyword evidence="2" id="KW-1185">Reference proteome</keyword>
<proteinExistence type="predicted"/>
<evidence type="ECO:0008006" key="3">
    <source>
        <dbReference type="Google" id="ProtNLM"/>
    </source>
</evidence>
<name>A0A0Q9XFX0_DROMO</name>
<reference evidence="1 2" key="1">
    <citation type="journal article" date="2007" name="Nature">
        <title>Evolution of genes and genomes on the Drosophila phylogeny.</title>
        <authorList>
            <consortium name="Drosophila 12 Genomes Consortium"/>
            <person name="Clark A.G."/>
            <person name="Eisen M.B."/>
            <person name="Smith D.R."/>
            <person name="Bergman C.M."/>
            <person name="Oliver B."/>
            <person name="Markow T.A."/>
            <person name="Kaufman T.C."/>
            <person name="Kellis M."/>
            <person name="Gelbart W."/>
            <person name="Iyer V.N."/>
            <person name="Pollard D.A."/>
            <person name="Sackton T.B."/>
            <person name="Larracuente A.M."/>
            <person name="Singh N.D."/>
            <person name="Abad J.P."/>
            <person name="Abt D.N."/>
            <person name="Adryan B."/>
            <person name="Aguade M."/>
            <person name="Akashi H."/>
            <person name="Anderson W.W."/>
            <person name="Aquadro C.F."/>
            <person name="Ardell D.H."/>
            <person name="Arguello R."/>
            <person name="Artieri C.G."/>
            <person name="Barbash D.A."/>
            <person name="Barker D."/>
            <person name="Barsanti P."/>
            <person name="Batterham P."/>
            <person name="Batzoglou S."/>
            <person name="Begun D."/>
            <person name="Bhutkar A."/>
            <person name="Blanco E."/>
            <person name="Bosak S.A."/>
            <person name="Bradley R.K."/>
            <person name="Brand A.D."/>
            <person name="Brent M.R."/>
            <person name="Brooks A.N."/>
            <person name="Brown R.H."/>
            <person name="Butlin R.K."/>
            <person name="Caggese C."/>
            <person name="Calvi B.R."/>
            <person name="Bernardo de Carvalho A."/>
            <person name="Caspi A."/>
            <person name="Castrezana S."/>
            <person name="Celniker S.E."/>
            <person name="Chang J.L."/>
            <person name="Chapple C."/>
            <person name="Chatterji S."/>
            <person name="Chinwalla A."/>
            <person name="Civetta A."/>
            <person name="Clifton S.W."/>
            <person name="Comeron J.M."/>
            <person name="Costello J.C."/>
            <person name="Coyne J.A."/>
            <person name="Daub J."/>
            <person name="David R.G."/>
            <person name="Delcher A.L."/>
            <person name="Delehaunty K."/>
            <person name="Do C.B."/>
            <person name="Ebling H."/>
            <person name="Edwards K."/>
            <person name="Eickbush T."/>
            <person name="Evans J.D."/>
            <person name="Filipski A."/>
            <person name="Findeiss S."/>
            <person name="Freyhult E."/>
            <person name="Fulton L."/>
            <person name="Fulton R."/>
            <person name="Garcia A.C."/>
            <person name="Gardiner A."/>
            <person name="Garfield D.A."/>
            <person name="Garvin B.E."/>
            <person name="Gibson G."/>
            <person name="Gilbert D."/>
            <person name="Gnerre S."/>
            <person name="Godfrey J."/>
            <person name="Good R."/>
            <person name="Gotea V."/>
            <person name="Gravely B."/>
            <person name="Greenberg A.J."/>
            <person name="Griffiths-Jones S."/>
            <person name="Gross S."/>
            <person name="Guigo R."/>
            <person name="Gustafson E.A."/>
            <person name="Haerty W."/>
            <person name="Hahn M.W."/>
            <person name="Halligan D.L."/>
            <person name="Halpern A.L."/>
            <person name="Halter G.M."/>
            <person name="Han M.V."/>
            <person name="Heger A."/>
            <person name="Hillier L."/>
            <person name="Hinrichs A.S."/>
            <person name="Holmes I."/>
            <person name="Hoskins R.A."/>
            <person name="Hubisz M.J."/>
            <person name="Hultmark D."/>
            <person name="Huntley M.A."/>
            <person name="Jaffe D.B."/>
            <person name="Jagadeeshan S."/>
            <person name="Jeck W.R."/>
            <person name="Johnson J."/>
            <person name="Jones C.D."/>
            <person name="Jordan W.C."/>
            <person name="Karpen G.H."/>
            <person name="Kataoka E."/>
            <person name="Keightley P.D."/>
            <person name="Kheradpour P."/>
            <person name="Kirkness E.F."/>
            <person name="Koerich L.B."/>
            <person name="Kristiansen K."/>
            <person name="Kudrna D."/>
            <person name="Kulathinal R.J."/>
            <person name="Kumar S."/>
            <person name="Kwok R."/>
            <person name="Lander E."/>
            <person name="Langley C.H."/>
            <person name="Lapoint R."/>
            <person name="Lazzaro B.P."/>
            <person name="Lee S.J."/>
            <person name="Levesque L."/>
            <person name="Li R."/>
            <person name="Lin C.F."/>
            <person name="Lin M.F."/>
            <person name="Lindblad-Toh K."/>
            <person name="Llopart A."/>
            <person name="Long M."/>
            <person name="Low L."/>
            <person name="Lozovsky E."/>
            <person name="Lu J."/>
            <person name="Luo M."/>
            <person name="Machado C.A."/>
            <person name="Makalowski W."/>
            <person name="Marzo M."/>
            <person name="Matsuda M."/>
            <person name="Matzkin L."/>
            <person name="McAllister B."/>
            <person name="McBride C.S."/>
            <person name="McKernan B."/>
            <person name="McKernan K."/>
            <person name="Mendez-Lago M."/>
            <person name="Minx P."/>
            <person name="Mollenhauer M.U."/>
            <person name="Montooth K."/>
            <person name="Mount S.M."/>
            <person name="Mu X."/>
            <person name="Myers E."/>
            <person name="Negre B."/>
            <person name="Newfeld S."/>
            <person name="Nielsen R."/>
            <person name="Noor M.A."/>
            <person name="O'Grady P."/>
            <person name="Pachter L."/>
            <person name="Papaceit M."/>
            <person name="Parisi M.J."/>
            <person name="Parisi M."/>
            <person name="Parts L."/>
            <person name="Pedersen J.S."/>
            <person name="Pesole G."/>
            <person name="Phillippy A.M."/>
            <person name="Ponting C.P."/>
            <person name="Pop M."/>
            <person name="Porcelli D."/>
            <person name="Powell J.R."/>
            <person name="Prohaska S."/>
            <person name="Pruitt K."/>
            <person name="Puig M."/>
            <person name="Quesneville H."/>
            <person name="Ram K.R."/>
            <person name="Rand D."/>
            <person name="Rasmussen M.D."/>
            <person name="Reed L.K."/>
            <person name="Reenan R."/>
            <person name="Reily A."/>
            <person name="Remington K.A."/>
            <person name="Rieger T.T."/>
            <person name="Ritchie M.G."/>
            <person name="Robin C."/>
            <person name="Rogers Y.H."/>
            <person name="Rohde C."/>
            <person name="Rozas J."/>
            <person name="Rubenfield M.J."/>
            <person name="Ruiz A."/>
            <person name="Russo S."/>
            <person name="Salzberg S.L."/>
            <person name="Sanchez-Gracia A."/>
            <person name="Saranga D.J."/>
            <person name="Sato H."/>
            <person name="Schaeffer S.W."/>
            <person name="Schatz M.C."/>
            <person name="Schlenke T."/>
            <person name="Schwartz R."/>
            <person name="Segarra C."/>
            <person name="Singh R.S."/>
            <person name="Sirot L."/>
            <person name="Sirota M."/>
            <person name="Sisneros N.B."/>
            <person name="Smith C.D."/>
            <person name="Smith T.F."/>
            <person name="Spieth J."/>
            <person name="Stage D.E."/>
            <person name="Stark A."/>
            <person name="Stephan W."/>
            <person name="Strausberg R.L."/>
            <person name="Strempel S."/>
            <person name="Sturgill D."/>
            <person name="Sutton G."/>
            <person name="Sutton G.G."/>
            <person name="Tao W."/>
            <person name="Teichmann S."/>
            <person name="Tobari Y.N."/>
            <person name="Tomimura Y."/>
            <person name="Tsolas J.M."/>
            <person name="Valente V.L."/>
            <person name="Venter E."/>
            <person name="Venter J.C."/>
            <person name="Vicario S."/>
            <person name="Vieira F.G."/>
            <person name="Vilella A.J."/>
            <person name="Villasante A."/>
            <person name="Walenz B."/>
            <person name="Wang J."/>
            <person name="Wasserman M."/>
            <person name="Watts T."/>
            <person name="Wilson D."/>
            <person name="Wilson R.K."/>
            <person name="Wing R.A."/>
            <person name="Wolfner M.F."/>
            <person name="Wong A."/>
            <person name="Wong G.K."/>
            <person name="Wu C.I."/>
            <person name="Wu G."/>
            <person name="Yamamoto D."/>
            <person name="Yang H.P."/>
            <person name="Yang S.P."/>
            <person name="Yorke J.A."/>
            <person name="Yoshida K."/>
            <person name="Zdobnov E."/>
            <person name="Zhang P."/>
            <person name="Zhang Y."/>
            <person name="Zimin A.V."/>
            <person name="Baldwin J."/>
            <person name="Abdouelleil A."/>
            <person name="Abdulkadir J."/>
            <person name="Abebe A."/>
            <person name="Abera B."/>
            <person name="Abreu J."/>
            <person name="Acer S.C."/>
            <person name="Aftuck L."/>
            <person name="Alexander A."/>
            <person name="An P."/>
            <person name="Anderson E."/>
            <person name="Anderson S."/>
            <person name="Arachi H."/>
            <person name="Azer M."/>
            <person name="Bachantsang P."/>
            <person name="Barry A."/>
            <person name="Bayul T."/>
            <person name="Berlin A."/>
            <person name="Bessette D."/>
            <person name="Bloom T."/>
            <person name="Blye J."/>
            <person name="Boguslavskiy L."/>
            <person name="Bonnet C."/>
            <person name="Boukhgalter B."/>
            <person name="Bourzgui I."/>
            <person name="Brown A."/>
            <person name="Cahill P."/>
            <person name="Channer S."/>
            <person name="Cheshatsang Y."/>
            <person name="Chuda L."/>
            <person name="Citroen M."/>
            <person name="Collymore A."/>
            <person name="Cooke P."/>
            <person name="Costello M."/>
            <person name="D'Aco K."/>
            <person name="Daza R."/>
            <person name="De Haan G."/>
            <person name="DeGray S."/>
            <person name="DeMaso C."/>
            <person name="Dhargay N."/>
            <person name="Dooley K."/>
            <person name="Dooley E."/>
            <person name="Doricent M."/>
            <person name="Dorje P."/>
            <person name="Dorjee K."/>
            <person name="Dupes A."/>
            <person name="Elong R."/>
            <person name="Falk J."/>
            <person name="Farina A."/>
            <person name="Faro S."/>
            <person name="Ferguson D."/>
            <person name="Fisher S."/>
            <person name="Foley C.D."/>
            <person name="Franke A."/>
            <person name="Friedrich D."/>
            <person name="Gadbois L."/>
            <person name="Gearin G."/>
            <person name="Gearin C.R."/>
            <person name="Giannoukos G."/>
            <person name="Goode T."/>
            <person name="Graham J."/>
            <person name="Grandbois E."/>
            <person name="Grewal S."/>
            <person name="Gyaltsen K."/>
            <person name="Hafez N."/>
            <person name="Hagos B."/>
            <person name="Hall J."/>
            <person name="Henson C."/>
            <person name="Hollinger A."/>
            <person name="Honan T."/>
            <person name="Huard M.D."/>
            <person name="Hughes L."/>
            <person name="Hurhula B."/>
            <person name="Husby M.E."/>
            <person name="Kamat A."/>
            <person name="Kanga B."/>
            <person name="Kashin S."/>
            <person name="Khazanovich D."/>
            <person name="Kisner P."/>
            <person name="Lance K."/>
            <person name="Lara M."/>
            <person name="Lee W."/>
            <person name="Lennon N."/>
            <person name="Letendre F."/>
            <person name="LeVine R."/>
            <person name="Lipovsky A."/>
            <person name="Liu X."/>
            <person name="Liu J."/>
            <person name="Liu S."/>
            <person name="Lokyitsang T."/>
            <person name="Lokyitsang Y."/>
            <person name="Lubonja R."/>
            <person name="Lui A."/>
            <person name="MacDonald P."/>
            <person name="Magnisalis V."/>
            <person name="Maru K."/>
            <person name="Matthews C."/>
            <person name="McCusker W."/>
            <person name="McDonough S."/>
            <person name="Mehta T."/>
            <person name="Meldrim J."/>
            <person name="Meneus L."/>
            <person name="Mihai O."/>
            <person name="Mihalev A."/>
            <person name="Mihova T."/>
            <person name="Mittelman R."/>
            <person name="Mlenga V."/>
            <person name="Montmayeur A."/>
            <person name="Mulrain L."/>
            <person name="Navidi A."/>
            <person name="Naylor J."/>
            <person name="Negash T."/>
            <person name="Nguyen T."/>
            <person name="Nguyen N."/>
            <person name="Nicol R."/>
            <person name="Norbu C."/>
            <person name="Norbu N."/>
            <person name="Novod N."/>
            <person name="O'Neill B."/>
            <person name="Osman S."/>
            <person name="Markiewicz E."/>
            <person name="Oyono O.L."/>
            <person name="Patti C."/>
            <person name="Phunkhang P."/>
            <person name="Pierre F."/>
            <person name="Priest M."/>
            <person name="Raghuraman S."/>
            <person name="Rege F."/>
            <person name="Reyes R."/>
            <person name="Rise C."/>
            <person name="Rogov P."/>
            <person name="Ross K."/>
            <person name="Ryan E."/>
            <person name="Settipalli S."/>
            <person name="Shea T."/>
            <person name="Sherpa N."/>
            <person name="Shi L."/>
            <person name="Shih D."/>
            <person name="Sparrow T."/>
            <person name="Spaulding J."/>
            <person name="Stalker J."/>
            <person name="Stange-Thomann N."/>
            <person name="Stavropoulos S."/>
            <person name="Stone C."/>
            <person name="Strader C."/>
            <person name="Tesfaye S."/>
            <person name="Thomson T."/>
            <person name="Thoulutsang Y."/>
            <person name="Thoulutsang D."/>
            <person name="Topham K."/>
            <person name="Topping I."/>
            <person name="Tsamla T."/>
            <person name="Vassiliev H."/>
            <person name="Vo A."/>
            <person name="Wangchuk T."/>
            <person name="Wangdi T."/>
            <person name="Weiand M."/>
            <person name="Wilkinson J."/>
            <person name="Wilson A."/>
            <person name="Yadav S."/>
            <person name="Young G."/>
            <person name="Yu Q."/>
            <person name="Zembek L."/>
            <person name="Zhong D."/>
            <person name="Zimmer A."/>
            <person name="Zwirko Z."/>
            <person name="Jaffe D.B."/>
            <person name="Alvarez P."/>
            <person name="Brockman W."/>
            <person name="Butler J."/>
            <person name="Chin C."/>
            <person name="Gnerre S."/>
            <person name="Grabherr M."/>
            <person name="Kleber M."/>
            <person name="Mauceli E."/>
            <person name="MacCallum I."/>
        </authorList>
    </citation>
    <scope>NUCLEOTIDE SEQUENCE [LARGE SCALE GENOMIC DNA]</scope>
    <source>
        <strain evidence="2">Tucson 15081-1352.22</strain>
    </source>
</reference>
<dbReference type="AlphaFoldDB" id="A0A0Q9XFX0"/>
<dbReference type="EMBL" id="CH933813">
    <property type="protein sequence ID" value="KRG07403.1"/>
    <property type="molecule type" value="Genomic_DNA"/>
</dbReference>
<dbReference type="InParanoid" id="A0A0Q9XFX0"/>
<organism evidence="1 2">
    <name type="scientific">Drosophila mojavensis</name>
    <name type="common">Fruit fly</name>
    <dbReference type="NCBI Taxonomy" id="7230"/>
    <lineage>
        <taxon>Eukaryota</taxon>
        <taxon>Metazoa</taxon>
        <taxon>Ecdysozoa</taxon>
        <taxon>Arthropoda</taxon>
        <taxon>Hexapoda</taxon>
        <taxon>Insecta</taxon>
        <taxon>Pterygota</taxon>
        <taxon>Neoptera</taxon>
        <taxon>Endopterygota</taxon>
        <taxon>Diptera</taxon>
        <taxon>Brachycera</taxon>
        <taxon>Muscomorpha</taxon>
        <taxon>Ephydroidea</taxon>
        <taxon>Drosophilidae</taxon>
        <taxon>Drosophila</taxon>
    </lineage>
</organism>
<accession>A0A0Q9XFX0</accession>
<dbReference type="Proteomes" id="UP000009192">
    <property type="component" value="Unassembled WGS sequence"/>
</dbReference>